<evidence type="ECO:0000313" key="3">
    <source>
        <dbReference type="Proteomes" id="UP001172155"/>
    </source>
</evidence>
<dbReference type="PANTHER" id="PTHR34598">
    <property type="entry name" value="BLL6449 PROTEIN"/>
    <property type="match status" value="1"/>
</dbReference>
<dbReference type="Proteomes" id="UP001172155">
    <property type="component" value="Unassembled WGS sequence"/>
</dbReference>
<dbReference type="NCBIfam" id="NF041278">
    <property type="entry name" value="CmcJ_NvfI_EfuI"/>
    <property type="match status" value="1"/>
</dbReference>
<dbReference type="InterPro" id="IPR044053">
    <property type="entry name" value="AsaB-like"/>
</dbReference>
<sequence length="309" mass="35833">MQRTSNDFLARLRFSFQMHFSLKFLKELALYEEVQPYRLYDFPELSQEQQTNCVFETVHGVFAQNLREIKWKPSIANEGFEFVKAPTRCSLAAAVFESESAESKRILDEYLRETMNLVHSRFAADSVVTIDWRFRRNDTAGPQSHDSLDFRKQAIAVAAATHCDFSYRGGFERLQMHLSRNEMMAVEEGKMRAMIVNVWRPLTPVKNAPLVLADRRTVSKRDVLEADQVMRDKVTKNAFVYHRSDQKWFWLPDQDPEEIFLFPTWKTEADSLNADCSPHAAAYLHRPDSSALPRESVEVRMIVLSRAVG</sequence>
<name>A0AA40EWN5_9PEZI</name>
<dbReference type="PANTHER" id="PTHR34598:SF3">
    <property type="entry name" value="OXIDOREDUCTASE AN1597"/>
    <property type="match status" value="1"/>
</dbReference>
<dbReference type="EMBL" id="JAUKUD010000004">
    <property type="protein sequence ID" value="KAK0746922.1"/>
    <property type="molecule type" value="Genomic_DNA"/>
</dbReference>
<protein>
    <submittedName>
        <fullName evidence="2">Uncharacterized protein</fullName>
    </submittedName>
</protein>
<gene>
    <name evidence="2" type="ORF">B0T18DRAFT_163237</name>
</gene>
<dbReference type="AlphaFoldDB" id="A0AA40EWN5"/>
<organism evidence="2 3">
    <name type="scientific">Schizothecium vesticola</name>
    <dbReference type="NCBI Taxonomy" id="314040"/>
    <lineage>
        <taxon>Eukaryota</taxon>
        <taxon>Fungi</taxon>
        <taxon>Dikarya</taxon>
        <taxon>Ascomycota</taxon>
        <taxon>Pezizomycotina</taxon>
        <taxon>Sordariomycetes</taxon>
        <taxon>Sordariomycetidae</taxon>
        <taxon>Sordariales</taxon>
        <taxon>Schizotheciaceae</taxon>
        <taxon>Schizothecium</taxon>
    </lineage>
</organism>
<dbReference type="GO" id="GO:0016491">
    <property type="term" value="F:oxidoreductase activity"/>
    <property type="evidence" value="ECO:0007669"/>
    <property type="project" value="InterPro"/>
</dbReference>
<keyword evidence="3" id="KW-1185">Reference proteome</keyword>
<reference evidence="2" key="1">
    <citation type="submission" date="2023-06" db="EMBL/GenBank/DDBJ databases">
        <title>Genome-scale phylogeny and comparative genomics of the fungal order Sordariales.</title>
        <authorList>
            <consortium name="Lawrence Berkeley National Laboratory"/>
            <person name="Hensen N."/>
            <person name="Bonometti L."/>
            <person name="Westerberg I."/>
            <person name="Brannstrom I.O."/>
            <person name="Guillou S."/>
            <person name="Cros-Aarteil S."/>
            <person name="Calhoun S."/>
            <person name="Haridas S."/>
            <person name="Kuo A."/>
            <person name="Mondo S."/>
            <person name="Pangilinan J."/>
            <person name="Riley R."/>
            <person name="LaButti K."/>
            <person name="Andreopoulos B."/>
            <person name="Lipzen A."/>
            <person name="Chen C."/>
            <person name="Yanf M."/>
            <person name="Daum C."/>
            <person name="Ng V."/>
            <person name="Clum A."/>
            <person name="Steindorff A."/>
            <person name="Ohm R."/>
            <person name="Martin F."/>
            <person name="Silar P."/>
            <person name="Natvig D."/>
            <person name="Lalanne C."/>
            <person name="Gautier V."/>
            <person name="Ament-velasquez S.L."/>
            <person name="Kruys A."/>
            <person name="Hutchinson M.I."/>
            <person name="Powell A.J."/>
            <person name="Barry K."/>
            <person name="Miller A.N."/>
            <person name="Grigoriev I.V."/>
            <person name="Debuchy R."/>
            <person name="Gladieux P."/>
            <person name="Thoren M.H."/>
            <person name="Johannesson H."/>
        </authorList>
    </citation>
    <scope>NUCLEOTIDE SEQUENCE</scope>
    <source>
        <strain evidence="2">SMH3187-1</strain>
    </source>
</reference>
<comment type="similarity">
    <text evidence="1">Belongs to the asaB hydroxylase/desaturase family.</text>
</comment>
<proteinExistence type="inferred from homology"/>
<accession>A0AA40EWN5</accession>
<evidence type="ECO:0000313" key="2">
    <source>
        <dbReference type="EMBL" id="KAK0746922.1"/>
    </source>
</evidence>
<evidence type="ECO:0000256" key="1">
    <source>
        <dbReference type="ARBA" id="ARBA00023604"/>
    </source>
</evidence>
<comment type="caution">
    <text evidence="2">The sequence shown here is derived from an EMBL/GenBank/DDBJ whole genome shotgun (WGS) entry which is preliminary data.</text>
</comment>